<feature type="chain" id="PRO_5009528472" description="Bacterial surface antigen (D15) domain-containing protein" evidence="1">
    <location>
        <begin position="24"/>
        <end position="559"/>
    </location>
</feature>
<dbReference type="SUPFAM" id="SSF56925">
    <property type="entry name" value="OMPA-like"/>
    <property type="match status" value="1"/>
</dbReference>
<gene>
    <name evidence="2" type="ORF">A2519_16365</name>
</gene>
<dbReference type="Proteomes" id="UP000179243">
    <property type="component" value="Unassembled WGS sequence"/>
</dbReference>
<organism evidence="2 3">
    <name type="scientific">Candidatus Raymondbacteria bacterium RIFOXYD12_FULL_49_13</name>
    <dbReference type="NCBI Taxonomy" id="1817890"/>
    <lineage>
        <taxon>Bacteria</taxon>
        <taxon>Raymondiibacteriota</taxon>
    </lineage>
</organism>
<dbReference type="InterPro" id="IPR011250">
    <property type="entry name" value="OMP/PagP_B-barrel"/>
</dbReference>
<evidence type="ECO:0008006" key="4">
    <source>
        <dbReference type="Google" id="ProtNLM"/>
    </source>
</evidence>
<protein>
    <recommendedName>
        <fullName evidence="4">Bacterial surface antigen (D15) domain-containing protein</fullName>
    </recommendedName>
</protein>
<evidence type="ECO:0000313" key="2">
    <source>
        <dbReference type="EMBL" id="OGK02253.1"/>
    </source>
</evidence>
<accession>A0A1F7F6N3</accession>
<keyword evidence="1" id="KW-0732">Signal</keyword>
<dbReference type="EMBL" id="MFYX01000110">
    <property type="protein sequence ID" value="OGK02253.1"/>
    <property type="molecule type" value="Genomic_DNA"/>
</dbReference>
<reference evidence="2 3" key="1">
    <citation type="journal article" date="2016" name="Nat. Commun.">
        <title>Thousands of microbial genomes shed light on interconnected biogeochemical processes in an aquifer system.</title>
        <authorList>
            <person name="Anantharaman K."/>
            <person name="Brown C.T."/>
            <person name="Hug L.A."/>
            <person name="Sharon I."/>
            <person name="Castelle C.J."/>
            <person name="Probst A.J."/>
            <person name="Thomas B.C."/>
            <person name="Singh A."/>
            <person name="Wilkins M.J."/>
            <person name="Karaoz U."/>
            <person name="Brodie E.L."/>
            <person name="Williams K.H."/>
            <person name="Hubbard S.S."/>
            <person name="Banfield J.F."/>
        </authorList>
    </citation>
    <scope>NUCLEOTIDE SEQUENCE [LARGE SCALE GENOMIC DNA]</scope>
</reference>
<feature type="signal peptide" evidence="1">
    <location>
        <begin position="1"/>
        <end position="23"/>
    </location>
</feature>
<evidence type="ECO:0000313" key="3">
    <source>
        <dbReference type="Proteomes" id="UP000179243"/>
    </source>
</evidence>
<evidence type="ECO:0000256" key="1">
    <source>
        <dbReference type="SAM" id="SignalP"/>
    </source>
</evidence>
<dbReference type="AlphaFoldDB" id="A0A1F7F6N3"/>
<comment type="caution">
    <text evidence="2">The sequence shown here is derived from an EMBL/GenBank/DDBJ whole genome shotgun (WGS) entry which is preliminary data.</text>
</comment>
<sequence>MKKIIAIALIVVLAAIVPVAAQTAEQAAPAPDNQALLESAEAEQDAATTEAGKYERKSVTFIDALWLMDKSVRGMPGEYVGYTLEKIKEKLMMPRFDYNPLPQSFISDFVAQANAKEEITIDNIAEIMDKTIVPKILAIVDLNKELRAQNYTSEADRNSFYAIKAKEFGFSDVEIAKVMNSAFIFIPVCKSYSGLTSGGQYKMLMDVGILWYRISTKGEKAQAKLVVKKMTKSMGFAKEGKTFMKDGKLVDHKEFAFRSCVKNAARNLLVATQEMPEFRLSGQVVEVDAGKVGFDLGKNEGLRADDKFRIAEFEESEDGSVKSTFNGWVVVSMVADSNSKEGYKSKAQIVAGEPMTGSVLSEFPRIPIDIAIKFRTFPGVANSGDTAILGMGMGLQLDARYNIGRHFGVNQLFAGVGYGLGSAGEADIATYSDGASVGQLDILLMKRFLVKRFTLGVEAGLASFSATASRGSIGAGAFSLSIDETFSGMGFFAGANAGFNLTPALIADLSIRFESATLASDWQTGDFPHSGIGIHAGLTWSPPSLPFDPVDMVRGRLGL</sequence>
<name>A0A1F7F6N3_UNCRA</name>
<proteinExistence type="predicted"/>